<protein>
    <submittedName>
        <fullName evidence="2">DUF2141 domain-containing protein</fullName>
    </submittedName>
</protein>
<dbReference type="EMBL" id="SIHO01000002">
    <property type="protein sequence ID" value="TFU02946.1"/>
    <property type="molecule type" value="Genomic_DNA"/>
</dbReference>
<accession>A0A4Y9ELJ5</accession>
<evidence type="ECO:0000313" key="3">
    <source>
        <dbReference type="Proteomes" id="UP000297737"/>
    </source>
</evidence>
<feature type="chain" id="PRO_5021418338" evidence="1">
    <location>
        <begin position="23"/>
        <end position="179"/>
    </location>
</feature>
<keyword evidence="3" id="KW-1185">Reference proteome</keyword>
<dbReference type="OrthoDB" id="7449018at2"/>
<dbReference type="RefSeq" id="WP_135245538.1">
    <property type="nucleotide sequence ID" value="NZ_SIHO01000002.1"/>
</dbReference>
<sequence>MKFEMGLVVAGVAVLVAVAAVAQPSPIIGSDAAACAVDARDTAALIDVGGLKDRTGVMRIELYPDNNNEFLGDRHKLVAEGKTFRRVETPLPATGPVRVCIKLPGPGRYAIAVIHQRGETRSFTFSKDGIGFPNNPKLFLSKPDVSKVAMTFASGVTTVPVILNYKSGLSMKPLKPAAN</sequence>
<organism evidence="2 3">
    <name type="scientific">Glacieibacterium arshaanense</name>
    <dbReference type="NCBI Taxonomy" id="2511025"/>
    <lineage>
        <taxon>Bacteria</taxon>
        <taxon>Pseudomonadati</taxon>
        <taxon>Pseudomonadota</taxon>
        <taxon>Alphaproteobacteria</taxon>
        <taxon>Sphingomonadales</taxon>
        <taxon>Sphingosinicellaceae</taxon>
        <taxon>Glacieibacterium</taxon>
    </lineage>
</organism>
<dbReference type="InterPro" id="IPR018673">
    <property type="entry name" value="DUF2141"/>
</dbReference>
<evidence type="ECO:0000313" key="2">
    <source>
        <dbReference type="EMBL" id="TFU02946.1"/>
    </source>
</evidence>
<feature type="signal peptide" evidence="1">
    <location>
        <begin position="1"/>
        <end position="22"/>
    </location>
</feature>
<proteinExistence type="predicted"/>
<gene>
    <name evidence="2" type="ORF">EUV02_06980</name>
</gene>
<evidence type="ECO:0000256" key="1">
    <source>
        <dbReference type="SAM" id="SignalP"/>
    </source>
</evidence>
<dbReference type="Proteomes" id="UP000297737">
    <property type="component" value="Unassembled WGS sequence"/>
</dbReference>
<reference evidence="2 3" key="1">
    <citation type="submission" date="2019-02" db="EMBL/GenBank/DDBJ databases">
        <title>Polymorphobacter sp. isolated from the lake at the Tibet of China.</title>
        <authorList>
            <person name="Li A."/>
        </authorList>
    </citation>
    <scope>NUCLEOTIDE SEQUENCE [LARGE SCALE GENOMIC DNA]</scope>
    <source>
        <strain evidence="2 3">DJ1R-1</strain>
    </source>
</reference>
<dbReference type="AlphaFoldDB" id="A0A4Y9ELJ5"/>
<comment type="caution">
    <text evidence="2">The sequence shown here is derived from an EMBL/GenBank/DDBJ whole genome shotgun (WGS) entry which is preliminary data.</text>
</comment>
<name>A0A4Y9ELJ5_9SPHN</name>
<keyword evidence="1" id="KW-0732">Signal</keyword>
<dbReference type="Pfam" id="PF09912">
    <property type="entry name" value="DUF2141"/>
    <property type="match status" value="1"/>
</dbReference>